<dbReference type="InterPro" id="IPR003959">
    <property type="entry name" value="ATPase_AAA_core"/>
</dbReference>
<accession>A0A024B4Q6</accession>
<dbReference type="RefSeq" id="YP_009033685.1">
    <property type="nucleotide sequence ID" value="NC_024168.1"/>
</dbReference>
<reference evidence="3" key="1">
    <citation type="journal article" date="2014" name="Genome Biol. Evol.">
        <title>Analyses of charophyte chloroplast genomes help characterize the ancestral chloroplast genome of land plants.</title>
        <authorList>
            <person name="Civan P."/>
            <person name="Foster P.G."/>
            <person name="Embley M.T."/>
            <person name="Seneca A."/>
            <person name="Cox C.J."/>
        </authorList>
    </citation>
    <scope>NUCLEOTIDE SEQUENCE</scope>
</reference>
<dbReference type="SUPFAM" id="SSF52540">
    <property type="entry name" value="P-loop containing nucleoside triphosphate hydrolases"/>
    <property type="match status" value="1"/>
</dbReference>
<feature type="domain" description="ATPase AAA-type core" evidence="2">
    <location>
        <begin position="1187"/>
        <end position="1331"/>
    </location>
</feature>
<dbReference type="Gene3D" id="1.10.8.60">
    <property type="match status" value="1"/>
</dbReference>
<gene>
    <name evidence="3" type="primary">ycf2</name>
</gene>
<evidence type="ECO:0000256" key="1">
    <source>
        <dbReference type="SAM" id="Phobius"/>
    </source>
</evidence>
<dbReference type="GeneID" id="19523882"/>
<dbReference type="EMBL" id="KJ461681">
    <property type="protein sequence ID" value="AHZ11068.1"/>
    <property type="molecule type" value="Genomic_DNA"/>
</dbReference>
<feature type="transmembrane region" description="Helical" evidence="1">
    <location>
        <begin position="95"/>
        <end position="114"/>
    </location>
</feature>
<dbReference type="Gene3D" id="3.40.50.300">
    <property type="entry name" value="P-loop containing nucleotide triphosphate hydrolases"/>
    <property type="match status" value="1"/>
</dbReference>
<evidence type="ECO:0000313" key="3">
    <source>
        <dbReference type="EMBL" id="AHZ11068.1"/>
    </source>
</evidence>
<dbReference type="GO" id="GO:0016887">
    <property type="term" value="F:ATP hydrolysis activity"/>
    <property type="evidence" value="ECO:0007669"/>
    <property type="project" value="InterPro"/>
</dbReference>
<evidence type="ECO:0000259" key="2">
    <source>
        <dbReference type="Pfam" id="PF00004"/>
    </source>
</evidence>
<keyword evidence="3" id="KW-0934">Plastid</keyword>
<keyword evidence="1" id="KW-1133">Transmembrane helix</keyword>
<feature type="transmembrane region" description="Helical" evidence="1">
    <location>
        <begin position="121"/>
        <end position="140"/>
    </location>
</feature>
<dbReference type="GO" id="GO:0005524">
    <property type="term" value="F:ATP binding"/>
    <property type="evidence" value="ECO:0007669"/>
    <property type="project" value="InterPro"/>
</dbReference>
<dbReference type="Pfam" id="PF00004">
    <property type="entry name" value="AAA"/>
    <property type="match status" value="1"/>
</dbReference>
<protein>
    <recommendedName>
        <fullName evidence="2">ATPase AAA-type core domain-containing protein</fullName>
    </recommendedName>
</protein>
<organism evidence="3">
    <name type="scientific">Roya anglica</name>
    <dbReference type="NCBI Taxonomy" id="43943"/>
    <lineage>
        <taxon>Eukaryota</taxon>
        <taxon>Viridiplantae</taxon>
        <taxon>Streptophyta</taxon>
        <taxon>Zygnematophyceae</taxon>
        <taxon>Zygnematophycidae</taxon>
        <taxon>Zygnematales</taxon>
        <taxon>Mesotaeniaceae</taxon>
        <taxon>Roya</taxon>
    </lineage>
</organism>
<keyword evidence="1" id="KW-0472">Membrane</keyword>
<dbReference type="InterPro" id="IPR027417">
    <property type="entry name" value="P-loop_NTPase"/>
</dbReference>
<keyword evidence="3" id="KW-0150">Chloroplast</keyword>
<keyword evidence="1" id="KW-0812">Transmembrane</keyword>
<geneLocation type="chloroplast" evidence="3"/>
<proteinExistence type="predicted"/>
<name>A0A024B4Q6_9VIRI</name>
<sequence>MKYLQLNYLDFRLHISSLYTSSNTFHVFTQWTNYLILKSIYCIHNLKNNIRKSHFTFKLKKPYIFKEIELYTTPKIHWHSYFKEFFQKIINRQEGIMQLINIPVFFYLTFINIFRSLTSKTIYLFKIILLLILPTIFYYLNPKIINQSSKLNLQYILTKNINYFLLNHGNALNLHNIYNNYVSIYNIHKNIEYQNISKNLLINFDNIPSIPHGFIFNEHNQSNILHLLKPKFCFEIAKANYTTQNINNLYSKNLISNTKNEHLNKFNIIFLDDFYTLFKNKTKRYKNIIKNYKKIFSYQLQYSDQKRIIDIWHLYHLNKSLRNEISFCLQKELNVSKTSVHNIVQIKRKESYNYIYNFFLEKNINIKNNKNNILFLHKNHNFSYINNFYFLFCKYQSLQSLKYDNNESHYELGSCTYTNSEKEIYLINLKNIIFKTFLNKLKTKSNISSTQKIINNHLLKIQLDAVKEHNNPRQPLKTFAKYTLNSVLQSKNQIWKKQLVNHIKNLNTYYSKPFFHIRSTGSDINSKDTNRNIFQVIQFYYNYSHSSINIPLINMVDKIYQNSLYINKAQNQFNKFNIQKNLQKNNIYININNSIKLNNKTKYINLYLPNLLLLNDQSKTYQNKKSFFSSILEDNKYKDQVFTIKEFMERIHFMPKMHSLYNGKKNNIFYIDTQYKTIYDNVLQQNFIKFRDKTISNKFLLSIGGIKNSRFIINNILPEKLHHVAKEKYKQHIYLIKLLYENKHISNLYNDYDVIKHSNSKTSILVNKLFEKVMSNLHVTTLNNRQKIHTLNILSHKLNQNILWIPSSLNYFDFNYQQENSINTKYTQLTLTKLLEESNSIPRKKTNLTHQYLYEQLNILKQYNAWIFTPQWWLYMQRIIDEMRIPVLQDIYDIVKYSIHSQIDRLVVLKTIQNNAFPWIFSKSIFEKNFSYFKDFLVEELDKDNKREIPIWISLNILQHLKTNQWGIISWLVIISIIYYHWLPTLLGTGYLYLWSQFEKIRNFQNPSWNTSLIILAYNANIYPSRKTSLETYSSRGWTIWIRNKIYSKFFENKVIKKSFLNINSLDISRKQKNLTVQSLVTTTSLHARYQSSNLGIQQIHKSLIQSFYNSDNQISLFEKWAKNYYSYNNFIQEKKMGSYFFKWMTTIFFNMKIANHDLVLEKNVSLQKSTKIPINVSDNFFFTKRLLLIGSIDAGKAYFIKNFAVDTNLPLIHISLRELRHATPNYKFNNITKQITERVKKLVLMLNLTKLLTPSILWISDLHEFNTQDIGWNKKTDAALLVNILLKNINNKYLHKEKHNIIIIGSTDNPRLLDPKFIAPDRLECIINLRRFSLYQREKILKNLLINRGMYLSQKRALAELGINTTGYSFRDLVGIINETCLINITKNRNFVDLNTIKLAIYRQMAKVSSNNILLEQESLRYKLGKAIVQTTLVYPKPILPLSLRHDLWKTRFYYLSHAYLEYSPKKSTVTEFTMLSHILSCLSGSAAKDAWILTIGKLHQETLALNNQIKDDFYLASNLCQSLLLEFPTPHIYHAKVLDRNNSIHIPIQQYEFQLFKTKTLFNQINSFNNYINWSPRIQRLSFSWRMIFKGIQRKLSQNLTISSIPVNLGQISNNFVIGNLIEHTPYKRNLNKTQQEHTQKVETSFNKMILQHTLESMGFPFASQYVMDHESLQSSILLIGRRPTWAPSTLTPPYHINLVDRELLIGRDMLTKIYFTYGIQIERDKMNPRRIKKQVLWSNNILQPTEIKEISINNDRKQNLMEIQNFNEFRIIAKTNSQLQQPQLHIPVYLYKNWINIGPTEHLYRISNLDNRNKSLNENPFLKEALIYTILLESYHYLLKFFINNNILIEKIEYKLTIEKKLFRAYIENSLLNINPKKF</sequence>